<gene>
    <name evidence="1" type="ORF">Plil01_000902900</name>
</gene>
<dbReference type="Proteomes" id="UP001165083">
    <property type="component" value="Unassembled WGS sequence"/>
</dbReference>
<dbReference type="OrthoDB" id="123020at2759"/>
<name>A0A9W6TYT2_9STRA</name>
<protein>
    <submittedName>
        <fullName evidence="1">Unnamed protein product</fullName>
    </submittedName>
</protein>
<evidence type="ECO:0000313" key="2">
    <source>
        <dbReference type="Proteomes" id="UP001165083"/>
    </source>
</evidence>
<dbReference type="AlphaFoldDB" id="A0A9W6TYT2"/>
<comment type="caution">
    <text evidence="1">The sequence shown here is derived from an EMBL/GenBank/DDBJ whole genome shotgun (WGS) entry which is preliminary data.</text>
</comment>
<dbReference type="EMBL" id="BSXW01000445">
    <property type="protein sequence ID" value="GMF22576.1"/>
    <property type="molecule type" value="Genomic_DNA"/>
</dbReference>
<accession>A0A9W6TYT2</accession>
<sequence length="304" mass="34948">MQKFCKALSIMSDYTLCVRCHSALSSWFVVARELLLTTRMVLVQNIQAGTPLQEKIVLKKDSASRPETLQGMKARKLKSAEQFLKIRRAQLDPCKALAEDQRYETDDGGICSARFSIMQFEGVQSVKQVFDLVIFYFSNMEISVSEKLETLVTVRENDDDSTIEGITQNFLMSTTTNMGMKMESNTIMFSDFCERDDIPCPDQGYGIVVSEFVDVDERYPYRSNERVRKDVNGVIEVRAYNRPKDAASPNKQEMIVVMTRWVQNTLHRPEFPMAVEGWQELRQSMDSWGLLLHRTLLESLHPQP</sequence>
<reference evidence="1" key="1">
    <citation type="submission" date="2023-04" db="EMBL/GenBank/DDBJ databases">
        <title>Phytophthora lilii NBRC 32176.</title>
        <authorList>
            <person name="Ichikawa N."/>
            <person name="Sato H."/>
            <person name="Tonouchi N."/>
        </authorList>
    </citation>
    <scope>NUCLEOTIDE SEQUENCE</scope>
    <source>
        <strain evidence="1">NBRC 32176</strain>
    </source>
</reference>
<proteinExistence type="predicted"/>
<organism evidence="1 2">
    <name type="scientific">Phytophthora lilii</name>
    <dbReference type="NCBI Taxonomy" id="2077276"/>
    <lineage>
        <taxon>Eukaryota</taxon>
        <taxon>Sar</taxon>
        <taxon>Stramenopiles</taxon>
        <taxon>Oomycota</taxon>
        <taxon>Peronosporomycetes</taxon>
        <taxon>Peronosporales</taxon>
        <taxon>Peronosporaceae</taxon>
        <taxon>Phytophthora</taxon>
    </lineage>
</organism>
<keyword evidence="2" id="KW-1185">Reference proteome</keyword>
<evidence type="ECO:0000313" key="1">
    <source>
        <dbReference type="EMBL" id="GMF22576.1"/>
    </source>
</evidence>